<protein>
    <recommendedName>
        <fullName evidence="3">Transposase</fullName>
    </recommendedName>
</protein>
<evidence type="ECO:0008006" key="3">
    <source>
        <dbReference type="Google" id="ProtNLM"/>
    </source>
</evidence>
<evidence type="ECO:0000313" key="1">
    <source>
        <dbReference type="EMBL" id="MFC5947086.1"/>
    </source>
</evidence>
<name>A0ABW1I0F4_9PSEU</name>
<comment type="caution">
    <text evidence="1">The sequence shown here is derived from an EMBL/GenBank/DDBJ whole genome shotgun (WGS) entry which is preliminary data.</text>
</comment>
<organism evidence="1 2">
    <name type="scientific">Pseudonocardia lutea</name>
    <dbReference type="NCBI Taxonomy" id="2172015"/>
    <lineage>
        <taxon>Bacteria</taxon>
        <taxon>Bacillati</taxon>
        <taxon>Actinomycetota</taxon>
        <taxon>Actinomycetes</taxon>
        <taxon>Pseudonocardiales</taxon>
        <taxon>Pseudonocardiaceae</taxon>
        <taxon>Pseudonocardia</taxon>
    </lineage>
</organism>
<dbReference type="EMBL" id="JBHSQK010000005">
    <property type="protein sequence ID" value="MFC5947086.1"/>
    <property type="molecule type" value="Genomic_DNA"/>
</dbReference>
<evidence type="ECO:0000313" key="2">
    <source>
        <dbReference type="Proteomes" id="UP001596119"/>
    </source>
</evidence>
<sequence>MSTNELIENFDHSAPLQKQMEELKRVTRSFYNDAILADQKAQRTERPAHAKPGLLKRLFA</sequence>
<proteinExistence type="predicted"/>
<accession>A0ABW1I0F4</accession>
<dbReference type="RefSeq" id="WP_379563598.1">
    <property type="nucleotide sequence ID" value="NZ_JBHSQK010000005.1"/>
</dbReference>
<reference evidence="2" key="1">
    <citation type="journal article" date="2019" name="Int. J. Syst. Evol. Microbiol.">
        <title>The Global Catalogue of Microorganisms (GCM) 10K type strain sequencing project: providing services to taxonomists for standard genome sequencing and annotation.</title>
        <authorList>
            <consortium name="The Broad Institute Genomics Platform"/>
            <consortium name="The Broad Institute Genome Sequencing Center for Infectious Disease"/>
            <person name="Wu L."/>
            <person name="Ma J."/>
        </authorList>
    </citation>
    <scope>NUCLEOTIDE SEQUENCE [LARGE SCALE GENOMIC DNA]</scope>
    <source>
        <strain evidence="2">CGMCC 4.7397</strain>
    </source>
</reference>
<gene>
    <name evidence="1" type="ORF">ACFQH9_02185</name>
</gene>
<dbReference type="Proteomes" id="UP001596119">
    <property type="component" value="Unassembled WGS sequence"/>
</dbReference>
<keyword evidence="2" id="KW-1185">Reference proteome</keyword>